<comment type="caution">
    <text evidence="2">The sequence shown here is derived from an EMBL/GenBank/DDBJ whole genome shotgun (WGS) entry which is preliminary data.</text>
</comment>
<protein>
    <submittedName>
        <fullName evidence="2">Uncharacterized protein</fullName>
    </submittedName>
</protein>
<reference evidence="2" key="1">
    <citation type="submission" date="2019-12" db="EMBL/GenBank/DDBJ databases">
        <title>Genome sequencing and annotation of Brassica cretica.</title>
        <authorList>
            <person name="Studholme D.J."/>
            <person name="Sarris P."/>
        </authorList>
    </citation>
    <scope>NUCLEOTIDE SEQUENCE</scope>
    <source>
        <strain evidence="2">PFS-109/04</strain>
        <tissue evidence="2">Leaf</tissue>
    </source>
</reference>
<sequence>MLPAARLQLYLPAKAMISSISAGSLHAHRSTSTHHAHCSISTCLPSVPAMCPLEQMTPTNYRDTWSQGYVPIRPCAHWSPVLPRLRRRNITRILTKISQPQPPGGKRQLLLTGPTVRTAGNTSPWEDSTMLTSVARFDALITDESLLVPAGYRSQPGITFLQSLGTTSSGRVYNFDELQKLWEPEEEFLEILQAYKITTKSRSTKGTLPKHREHCRSASCKRAKENANSTARGAGPHTLYSFGEKGSKSSRRSHVPSTIQPNHWVPERSEVNERANPAQKPLAGELNRHGCQLAGELNHHAGQLAGELNRRVVALARRAQPSRRSARW</sequence>
<proteinExistence type="predicted"/>
<accession>A0A8S9P3K8</accession>
<evidence type="ECO:0000313" key="2">
    <source>
        <dbReference type="EMBL" id="KAF3510616.1"/>
    </source>
</evidence>
<evidence type="ECO:0000256" key="1">
    <source>
        <dbReference type="SAM" id="MobiDB-lite"/>
    </source>
</evidence>
<dbReference type="Proteomes" id="UP000712600">
    <property type="component" value="Unassembled WGS sequence"/>
</dbReference>
<evidence type="ECO:0000313" key="3">
    <source>
        <dbReference type="Proteomes" id="UP000712600"/>
    </source>
</evidence>
<dbReference type="EMBL" id="QGKX02001521">
    <property type="protein sequence ID" value="KAF3510616.1"/>
    <property type="molecule type" value="Genomic_DNA"/>
</dbReference>
<organism evidence="2 3">
    <name type="scientific">Brassica cretica</name>
    <name type="common">Mustard</name>
    <dbReference type="NCBI Taxonomy" id="69181"/>
    <lineage>
        <taxon>Eukaryota</taxon>
        <taxon>Viridiplantae</taxon>
        <taxon>Streptophyta</taxon>
        <taxon>Embryophyta</taxon>
        <taxon>Tracheophyta</taxon>
        <taxon>Spermatophyta</taxon>
        <taxon>Magnoliopsida</taxon>
        <taxon>eudicotyledons</taxon>
        <taxon>Gunneridae</taxon>
        <taxon>Pentapetalae</taxon>
        <taxon>rosids</taxon>
        <taxon>malvids</taxon>
        <taxon>Brassicales</taxon>
        <taxon>Brassicaceae</taxon>
        <taxon>Brassiceae</taxon>
        <taxon>Brassica</taxon>
    </lineage>
</organism>
<name>A0A8S9P3K8_BRACR</name>
<dbReference type="AlphaFoldDB" id="A0A8S9P3K8"/>
<gene>
    <name evidence="2" type="ORF">F2Q69_00006396</name>
</gene>
<feature type="region of interest" description="Disordered" evidence="1">
    <location>
        <begin position="223"/>
        <end position="277"/>
    </location>
</feature>